<keyword evidence="2" id="KW-1185">Reference proteome</keyword>
<name>A0A4R9JS01_9LEPT</name>
<dbReference type="OrthoDB" id="331583at2"/>
<dbReference type="AlphaFoldDB" id="A0A4R9JS01"/>
<dbReference type="EMBL" id="RQGD01000053">
    <property type="protein sequence ID" value="TGL55468.1"/>
    <property type="molecule type" value="Genomic_DNA"/>
</dbReference>
<comment type="caution">
    <text evidence="1">The sequence shown here is derived from an EMBL/GenBank/DDBJ whole genome shotgun (WGS) entry which is preliminary data.</text>
</comment>
<dbReference type="Proteomes" id="UP000297693">
    <property type="component" value="Unassembled WGS sequence"/>
</dbReference>
<proteinExistence type="predicted"/>
<organism evidence="1 2">
    <name type="scientific">Leptospira ognonensis</name>
    <dbReference type="NCBI Taxonomy" id="2484945"/>
    <lineage>
        <taxon>Bacteria</taxon>
        <taxon>Pseudomonadati</taxon>
        <taxon>Spirochaetota</taxon>
        <taxon>Spirochaetia</taxon>
        <taxon>Leptospirales</taxon>
        <taxon>Leptospiraceae</taxon>
        <taxon>Leptospira</taxon>
    </lineage>
</organism>
<reference evidence="1" key="1">
    <citation type="journal article" date="2019" name="PLoS Negl. Trop. Dis.">
        <title>Revisiting the worldwide diversity of Leptospira species in the environment.</title>
        <authorList>
            <person name="Vincent A.T."/>
            <person name="Schiettekatte O."/>
            <person name="Bourhy P."/>
            <person name="Veyrier F.J."/>
            <person name="Picardeau M."/>
        </authorList>
    </citation>
    <scope>NUCLEOTIDE SEQUENCE [LARGE SCALE GENOMIC DNA]</scope>
    <source>
        <strain evidence="1">201702476</strain>
    </source>
</reference>
<sequence>MYAIYIIISIGLIISCYADTDRQNCRENLSLINDQKNMTLILLISEPNSKTKQPLTQEEKESIATYYAYLDDKANKKKRQCDGDLILKIFSPDAKDFR</sequence>
<dbReference type="RefSeq" id="WP_135625559.1">
    <property type="nucleotide sequence ID" value="NZ_RQGD01000053.1"/>
</dbReference>
<protein>
    <submittedName>
        <fullName evidence="1">Uncharacterized protein</fullName>
    </submittedName>
</protein>
<evidence type="ECO:0000313" key="2">
    <source>
        <dbReference type="Proteomes" id="UP000297693"/>
    </source>
</evidence>
<evidence type="ECO:0000313" key="1">
    <source>
        <dbReference type="EMBL" id="TGL55468.1"/>
    </source>
</evidence>
<gene>
    <name evidence="1" type="ORF">EHQ58_18500</name>
</gene>
<accession>A0A4R9JS01</accession>